<keyword evidence="2" id="KW-0479">Metal-binding</keyword>
<evidence type="ECO:0000256" key="1">
    <source>
        <dbReference type="ARBA" id="ARBA00022670"/>
    </source>
</evidence>
<sequence>MAFLTSFIIEPTGDPIIDVLVDGYVWDLSESSTITWALADGLNADDVWEDRAAATQTFAAALASFEQFIDVEFEYLGDFSNPDIAGQAGADIVYTLDNADLGDGTLAYAYYPGPEPFTQFEQYATEGGDVFLNFSSEIIATSSFGLGSDGFYTVIHELGHALGLKHPFDGSPGRPTLDELDQTLVQDLDWFTIMSYSDQYEDDLERLDPATPMVLDVLGLQYLYGVNTTTFAGDTNHVLTTEDFYYAIWDASGSDRVDVSAQSQGWTVFMPDFAASPLVDTLAGFALPSSQFNDTLVASAPTEMVWLMGDLENATGTRFDDWINGNRYANDLRGGGGNDELEGFAGNDTIDGNEGLDLAYFEGEQSSFTVTIATGEITVQDRRADGAGTDTLRNVEVIEFYTDATRETLDLQEFGGPAGLTAAEHESFIELYVAYFNRAPDAIGLNFWGTAFSGGTSLEEMAALFIDQPETRETYSEGLSNEGFATAVYDNVLGRVPDQAGFDFWLNALNSGGVGRDTFILGVLEGAKAAPGPDATPEFIAQQLADREFLASKTDIGALYAVHRGMSDPDDARAVMELFTGSESSLTAAVSAVESLYSEALDPATGAFLMPLVGVLDNPFDAIA</sequence>
<dbReference type="InterPro" id="IPR034033">
    <property type="entry name" value="Serralysin-like"/>
</dbReference>
<dbReference type="EMBL" id="JAFBXE010000007">
    <property type="protein sequence ID" value="MBM2413101.1"/>
    <property type="molecule type" value="Genomic_DNA"/>
</dbReference>
<feature type="domain" description="Peptidase metallopeptidase" evidence="5">
    <location>
        <begin position="22"/>
        <end position="213"/>
    </location>
</feature>
<comment type="caution">
    <text evidence="6">The sequence shown here is derived from an EMBL/GenBank/DDBJ whole genome shotgun (WGS) entry which is preliminary data.</text>
</comment>
<reference evidence="6 9" key="1">
    <citation type="submission" date="2021-01" db="EMBL/GenBank/DDBJ databases">
        <title>Diatom-associated Roseobacters Show Island Model of Population Structure.</title>
        <authorList>
            <person name="Qu L."/>
            <person name="Feng X."/>
            <person name="Chen Y."/>
            <person name="Li L."/>
            <person name="Wang X."/>
            <person name="Hu Z."/>
            <person name="Wang H."/>
            <person name="Luo H."/>
        </authorList>
    </citation>
    <scope>NUCLEOTIDE SEQUENCE</scope>
    <source>
        <strain evidence="7 9">CC28-63</strain>
        <strain evidence="6">CC28-69</strain>
    </source>
</reference>
<dbReference type="InterPro" id="IPR001818">
    <property type="entry name" value="Pept_M10_metallopeptidase"/>
</dbReference>
<dbReference type="Gene3D" id="3.40.390.10">
    <property type="entry name" value="Collagenase (Catalytic Domain)"/>
    <property type="match status" value="1"/>
</dbReference>
<dbReference type="InterPro" id="IPR011049">
    <property type="entry name" value="Serralysin-like_metalloprot_C"/>
</dbReference>
<dbReference type="Pfam" id="PF13946">
    <property type="entry name" value="DUF4214"/>
    <property type="match status" value="1"/>
</dbReference>
<dbReference type="SMART" id="SM00235">
    <property type="entry name" value="ZnMc"/>
    <property type="match status" value="1"/>
</dbReference>
<dbReference type="InterPro" id="IPR024079">
    <property type="entry name" value="MetalloPept_cat_dom_sf"/>
</dbReference>
<keyword evidence="9" id="KW-1185">Reference proteome</keyword>
<dbReference type="InterPro" id="IPR025282">
    <property type="entry name" value="DUF4214"/>
</dbReference>
<dbReference type="InterPro" id="IPR006026">
    <property type="entry name" value="Peptidase_Metallo"/>
</dbReference>
<dbReference type="RefSeq" id="WP_085632044.1">
    <property type="nucleotide sequence ID" value="NZ_JAFBWU010000007.1"/>
</dbReference>
<dbReference type="SUPFAM" id="SSF51120">
    <property type="entry name" value="beta-Roll"/>
    <property type="match status" value="1"/>
</dbReference>
<keyword evidence="4" id="KW-0862">Zinc</keyword>
<dbReference type="GeneID" id="62642467"/>
<evidence type="ECO:0000256" key="2">
    <source>
        <dbReference type="ARBA" id="ARBA00022723"/>
    </source>
</evidence>
<dbReference type="PRINTS" id="PR00313">
    <property type="entry name" value="CABNDNGRPT"/>
</dbReference>
<dbReference type="EMBL" id="JAFBXF010000007">
    <property type="protein sequence ID" value="MBM2417769.1"/>
    <property type="molecule type" value="Genomic_DNA"/>
</dbReference>
<dbReference type="GO" id="GO:0006508">
    <property type="term" value="P:proteolysis"/>
    <property type="evidence" value="ECO:0007669"/>
    <property type="project" value="UniProtKB-KW"/>
</dbReference>
<dbReference type="GO" id="GO:0004222">
    <property type="term" value="F:metalloendopeptidase activity"/>
    <property type="evidence" value="ECO:0007669"/>
    <property type="project" value="InterPro"/>
</dbReference>
<gene>
    <name evidence="6" type="ORF">JQX41_12360</name>
    <name evidence="7" type="ORF">JQX48_12365</name>
</gene>
<dbReference type="GO" id="GO:0008270">
    <property type="term" value="F:zinc ion binding"/>
    <property type="evidence" value="ECO:0007669"/>
    <property type="project" value="InterPro"/>
</dbReference>
<keyword evidence="3" id="KW-0378">Hydrolase</keyword>
<dbReference type="SUPFAM" id="SSF55486">
    <property type="entry name" value="Metalloproteases ('zincins'), catalytic domain"/>
    <property type="match status" value="1"/>
</dbReference>
<name>A0A9Q2P0I8_9RHOB</name>
<evidence type="ECO:0000256" key="3">
    <source>
        <dbReference type="ARBA" id="ARBA00022801"/>
    </source>
</evidence>
<dbReference type="Proteomes" id="UP000755667">
    <property type="component" value="Unassembled WGS sequence"/>
</dbReference>
<accession>A0A9Q2P0I8</accession>
<dbReference type="Gene3D" id="2.150.10.10">
    <property type="entry name" value="Serralysin-like metalloprotease, C-terminal"/>
    <property type="match status" value="1"/>
</dbReference>
<protein>
    <submittedName>
        <fullName evidence="6">DUF4214 domain-containing protein</fullName>
    </submittedName>
</protein>
<evidence type="ECO:0000256" key="4">
    <source>
        <dbReference type="ARBA" id="ARBA00022833"/>
    </source>
</evidence>
<dbReference type="Proteomes" id="UP000809440">
    <property type="component" value="Unassembled WGS sequence"/>
</dbReference>
<evidence type="ECO:0000313" key="7">
    <source>
        <dbReference type="EMBL" id="MBM2417769.1"/>
    </source>
</evidence>
<dbReference type="GO" id="GO:0031012">
    <property type="term" value="C:extracellular matrix"/>
    <property type="evidence" value="ECO:0007669"/>
    <property type="project" value="InterPro"/>
</dbReference>
<dbReference type="CDD" id="cd04277">
    <property type="entry name" value="ZnMc_serralysin_like"/>
    <property type="match status" value="1"/>
</dbReference>
<evidence type="ECO:0000313" key="9">
    <source>
        <dbReference type="Proteomes" id="UP000809440"/>
    </source>
</evidence>
<evidence type="ECO:0000313" key="8">
    <source>
        <dbReference type="Proteomes" id="UP000755667"/>
    </source>
</evidence>
<keyword evidence="1" id="KW-0645">Protease</keyword>
<dbReference type="Pfam" id="PF00413">
    <property type="entry name" value="Peptidase_M10"/>
    <property type="match status" value="1"/>
</dbReference>
<organism evidence="6 8">
    <name type="scientific">Marivita cryptomonadis</name>
    <dbReference type="NCBI Taxonomy" id="505252"/>
    <lineage>
        <taxon>Bacteria</taxon>
        <taxon>Pseudomonadati</taxon>
        <taxon>Pseudomonadota</taxon>
        <taxon>Alphaproteobacteria</taxon>
        <taxon>Rhodobacterales</taxon>
        <taxon>Roseobacteraceae</taxon>
        <taxon>Marivita</taxon>
    </lineage>
</organism>
<evidence type="ECO:0000259" key="5">
    <source>
        <dbReference type="SMART" id="SM00235"/>
    </source>
</evidence>
<dbReference type="AlphaFoldDB" id="A0A9Q2P0I8"/>
<evidence type="ECO:0000313" key="6">
    <source>
        <dbReference type="EMBL" id="MBM2413101.1"/>
    </source>
</evidence>
<proteinExistence type="predicted"/>
<dbReference type="OrthoDB" id="733404at2"/>